<dbReference type="KEGG" id="tbe:Trebr_1253"/>
<comment type="subcellular location">
    <subcellularLocation>
        <location evidence="1">Cell membrane</location>
        <topology evidence="1">Multi-pass membrane protein</topology>
    </subcellularLocation>
</comment>
<keyword evidence="3 6" id="KW-0812">Transmembrane</keyword>
<dbReference type="PANTHER" id="PTHR33529">
    <property type="entry name" value="SLR0882 PROTEIN-RELATED"/>
    <property type="match status" value="1"/>
</dbReference>
<evidence type="ECO:0000256" key="2">
    <source>
        <dbReference type="ARBA" id="ARBA00022475"/>
    </source>
</evidence>
<feature type="transmembrane region" description="Helical" evidence="6">
    <location>
        <begin position="360"/>
        <end position="379"/>
    </location>
</feature>
<sequence length="381" mass="43025">MIRFPPVASARIQKHVLILYLVKELLLYFFIAFVFFFMVFFVNQILLMAEDVLKKRVPLADVLKLISYSLPFIIAQSAPFATLVGFLMCLGRMMSDNEILILRAAGKSFAVILVPALLLGLAISILSFFVNDYLLPLGTISYNKLYRSILMSDPSIELESNSIKRTESATLVIGDVSGRTVSDLIFFDTDPQGTRRVIVSGTADIVNSQNPDVLMQLDMDNARVLFFDKTEKRNYDMMSAEQTRMNVFTSSLFSSSAYTNPREMTSYDLRTMIRNMKTQQEKSSLQLNMYELEYYKKFSLPFGSLFFALLAMPIAILFGKHNGQTIGLIIGLFICVAYWAAMILGQTFGIREGLSGFWTMWLPDLCVGAAGCAFYLVLVRR</sequence>
<dbReference type="OrthoDB" id="356563at2"/>
<dbReference type="STRING" id="906968.Trebr_1253"/>
<dbReference type="GO" id="GO:0015920">
    <property type="term" value="P:lipopolysaccharide transport"/>
    <property type="evidence" value="ECO:0007669"/>
    <property type="project" value="TreeGrafter"/>
</dbReference>
<evidence type="ECO:0000256" key="5">
    <source>
        <dbReference type="ARBA" id="ARBA00023136"/>
    </source>
</evidence>
<protein>
    <submittedName>
        <fullName evidence="7">Permease YjgP/YjgQ family protein</fullName>
    </submittedName>
</protein>
<reference evidence="8" key="1">
    <citation type="submission" date="2011-04" db="EMBL/GenBank/DDBJ databases">
        <title>The complete genome of Treponema brennaborense DSM 12168.</title>
        <authorList>
            <person name="Lucas S."/>
            <person name="Han J."/>
            <person name="Lapidus A."/>
            <person name="Bruce D."/>
            <person name="Goodwin L."/>
            <person name="Pitluck S."/>
            <person name="Peters L."/>
            <person name="Kyrpides N."/>
            <person name="Mavromatis K."/>
            <person name="Ivanova N."/>
            <person name="Mikhailova N."/>
            <person name="Pagani I."/>
            <person name="Teshima H."/>
            <person name="Detter J.C."/>
            <person name="Tapia R."/>
            <person name="Han C."/>
            <person name="Land M."/>
            <person name="Hauser L."/>
            <person name="Markowitz V."/>
            <person name="Cheng J.-F."/>
            <person name="Hugenholtz P."/>
            <person name="Woyke T."/>
            <person name="Wu D."/>
            <person name="Gronow S."/>
            <person name="Wellnitz S."/>
            <person name="Brambilla E."/>
            <person name="Klenk H.-P."/>
            <person name="Eisen J.A."/>
        </authorList>
    </citation>
    <scope>NUCLEOTIDE SEQUENCE [LARGE SCALE GENOMIC DNA]</scope>
    <source>
        <strain evidence="8">DSM 12168 / CIP 105900 / DD5/3</strain>
    </source>
</reference>
<dbReference type="PANTHER" id="PTHR33529:SF6">
    <property type="entry name" value="YJGP_YJGQ FAMILY PERMEASE"/>
    <property type="match status" value="1"/>
</dbReference>
<dbReference type="RefSeq" id="WP_013758388.1">
    <property type="nucleotide sequence ID" value="NC_015500.1"/>
</dbReference>
<keyword evidence="2" id="KW-1003">Cell membrane</keyword>
<keyword evidence="4 6" id="KW-1133">Transmembrane helix</keyword>
<keyword evidence="8" id="KW-1185">Reference proteome</keyword>
<organism evidence="7 8">
    <name type="scientific">Treponema brennaborense (strain DSM 12168 / CIP 105900 / DD5/3)</name>
    <dbReference type="NCBI Taxonomy" id="906968"/>
    <lineage>
        <taxon>Bacteria</taxon>
        <taxon>Pseudomonadati</taxon>
        <taxon>Spirochaetota</taxon>
        <taxon>Spirochaetia</taxon>
        <taxon>Spirochaetales</taxon>
        <taxon>Treponemataceae</taxon>
        <taxon>Treponema</taxon>
    </lineage>
</organism>
<feature type="transmembrane region" description="Helical" evidence="6">
    <location>
        <begin position="66"/>
        <end position="88"/>
    </location>
</feature>
<keyword evidence="5 6" id="KW-0472">Membrane</keyword>
<dbReference type="Pfam" id="PF03739">
    <property type="entry name" value="LptF_LptG"/>
    <property type="match status" value="1"/>
</dbReference>
<gene>
    <name evidence="7" type="ordered locus">Trebr_1253</name>
</gene>
<dbReference type="EMBL" id="CP002696">
    <property type="protein sequence ID" value="AEE16681.1"/>
    <property type="molecule type" value="Genomic_DNA"/>
</dbReference>
<evidence type="ECO:0000256" key="4">
    <source>
        <dbReference type="ARBA" id="ARBA00022989"/>
    </source>
</evidence>
<dbReference type="HOGENOM" id="CLU_028799_3_0_12"/>
<dbReference type="InterPro" id="IPR005495">
    <property type="entry name" value="LptG/LptF_permease"/>
</dbReference>
<evidence type="ECO:0000256" key="1">
    <source>
        <dbReference type="ARBA" id="ARBA00004651"/>
    </source>
</evidence>
<accession>F4LLL7</accession>
<evidence type="ECO:0000313" key="8">
    <source>
        <dbReference type="Proteomes" id="UP000006546"/>
    </source>
</evidence>
<feature type="transmembrane region" description="Helical" evidence="6">
    <location>
        <begin position="298"/>
        <end position="319"/>
    </location>
</feature>
<evidence type="ECO:0000256" key="3">
    <source>
        <dbReference type="ARBA" id="ARBA00022692"/>
    </source>
</evidence>
<dbReference type="GO" id="GO:0043190">
    <property type="term" value="C:ATP-binding cassette (ABC) transporter complex"/>
    <property type="evidence" value="ECO:0007669"/>
    <property type="project" value="TreeGrafter"/>
</dbReference>
<dbReference type="AlphaFoldDB" id="F4LLL7"/>
<dbReference type="Proteomes" id="UP000006546">
    <property type="component" value="Chromosome"/>
</dbReference>
<name>F4LLL7_TREBD</name>
<evidence type="ECO:0000313" key="7">
    <source>
        <dbReference type="EMBL" id="AEE16681.1"/>
    </source>
</evidence>
<feature type="transmembrane region" description="Helical" evidence="6">
    <location>
        <begin position="326"/>
        <end position="348"/>
    </location>
</feature>
<evidence type="ECO:0000256" key="6">
    <source>
        <dbReference type="SAM" id="Phobius"/>
    </source>
</evidence>
<feature type="transmembrane region" description="Helical" evidence="6">
    <location>
        <begin position="109"/>
        <end position="130"/>
    </location>
</feature>
<feature type="transmembrane region" description="Helical" evidence="6">
    <location>
        <begin position="25"/>
        <end position="46"/>
    </location>
</feature>
<dbReference type="eggNOG" id="COG0795">
    <property type="taxonomic scope" value="Bacteria"/>
</dbReference>
<proteinExistence type="predicted"/>